<evidence type="ECO:0000313" key="1">
    <source>
        <dbReference type="EMBL" id="MCF1751907.1"/>
    </source>
</evidence>
<dbReference type="PROSITE" id="PS51257">
    <property type="entry name" value="PROKAR_LIPOPROTEIN"/>
    <property type="match status" value="1"/>
</dbReference>
<dbReference type="Proteomes" id="UP001201449">
    <property type="component" value="Unassembled WGS sequence"/>
</dbReference>
<sequence>MTAIKYTSIILFVLFLSACAEVELAPRKNPRLSAATVQKIDPVSVRFAAKVYDYGTQEVVEYGFVYNDRPTPRVGDGITISRAGKPDDFFELEAAHTMVPGRKYLLVAFMRTTNGITYSGIVEFVNQR</sequence>
<comment type="caution">
    <text evidence="1">The sequence shown here is derived from an EMBL/GenBank/DDBJ whole genome shotgun (WGS) entry which is preliminary data.</text>
</comment>
<proteinExistence type="predicted"/>
<dbReference type="RefSeq" id="WP_234861850.1">
    <property type="nucleotide sequence ID" value="NZ_JAKEVZ010000009.1"/>
</dbReference>
<accession>A0ABS9BV17</accession>
<gene>
    <name evidence="1" type="ORF">L0U89_12600</name>
</gene>
<evidence type="ECO:0008006" key="3">
    <source>
        <dbReference type="Google" id="ProtNLM"/>
    </source>
</evidence>
<keyword evidence="2" id="KW-1185">Reference proteome</keyword>
<evidence type="ECO:0000313" key="2">
    <source>
        <dbReference type="Proteomes" id="UP001201449"/>
    </source>
</evidence>
<protein>
    <recommendedName>
        <fullName evidence="3">DUF4377 domain-containing protein</fullName>
    </recommendedName>
</protein>
<dbReference type="EMBL" id="JAKEVZ010000009">
    <property type="protein sequence ID" value="MCF1751907.1"/>
    <property type="molecule type" value="Genomic_DNA"/>
</dbReference>
<organism evidence="1 2">
    <name type="scientific">Mariniradius sediminis</name>
    <dbReference type="NCBI Taxonomy" id="2909237"/>
    <lineage>
        <taxon>Bacteria</taxon>
        <taxon>Pseudomonadati</taxon>
        <taxon>Bacteroidota</taxon>
        <taxon>Cytophagia</taxon>
        <taxon>Cytophagales</taxon>
        <taxon>Cyclobacteriaceae</taxon>
        <taxon>Mariniradius</taxon>
    </lineage>
</organism>
<reference evidence="1 2" key="1">
    <citation type="submission" date="2022-01" db="EMBL/GenBank/DDBJ databases">
        <title>Mariniradius saccharolyticus sp. nov., isolated from sediment of a river.</title>
        <authorList>
            <person name="Liu H."/>
        </authorList>
    </citation>
    <scope>NUCLEOTIDE SEQUENCE [LARGE SCALE GENOMIC DNA]</scope>
    <source>
        <strain evidence="1 2">RY-2</strain>
    </source>
</reference>
<name>A0ABS9BV17_9BACT</name>